<name>A0A840CRQ7_9BACT</name>
<reference evidence="3 4" key="1">
    <citation type="submission" date="2020-08" db="EMBL/GenBank/DDBJ databases">
        <title>Genomic Encyclopedia of Type Strains, Phase IV (KMG-IV): sequencing the most valuable type-strain genomes for metagenomic binning, comparative biology and taxonomic classification.</title>
        <authorList>
            <person name="Goeker M."/>
        </authorList>
    </citation>
    <scope>NUCLEOTIDE SEQUENCE [LARGE SCALE GENOMIC DNA]</scope>
    <source>
        <strain evidence="3 4">DSM 104969</strain>
    </source>
</reference>
<sequence>MIKRILALSLVILILSISVSANDGSYYVSGNQLIPIIETDISVRKEILKITRKTKRQVEVSVYYEFFNPGNPKSVIVGFEAFSPGGDVDPRPRDGQHPNIYHFTVNMNDKPLSYKVAIVEDSAYYENGKFKTLTRTQMEESMGNNGWQSADFFYVYHFTADFKTGLNIIKHTYICDLSGSVDFLYSFDYVLTAATRWANKQIDDFTLIVDMGEFQDFHIDDPAFGESPGWTIKGKGVKNREQSHIDYSGHDERELTRTRFAMMKGQVEYHAKNFHPKEELHIRSFQPLAYMPIPFDCKEWLQLAYNLTYVEDYTIETANDLSRRILRNYPFARRGYIFSSPELKKYYSNQTWYKPDPNYKAVVSELPKEEQEWIFRYPE</sequence>
<dbReference type="RefSeq" id="WP_183307199.1">
    <property type="nucleotide sequence ID" value="NZ_JACIEP010000007.1"/>
</dbReference>
<evidence type="ECO:0000259" key="2">
    <source>
        <dbReference type="SMART" id="SM01324"/>
    </source>
</evidence>
<dbReference type="EMBL" id="JACIEP010000007">
    <property type="protein sequence ID" value="MBB4036294.1"/>
    <property type="molecule type" value="Genomic_DNA"/>
</dbReference>
<dbReference type="Proteomes" id="UP000555103">
    <property type="component" value="Unassembled WGS sequence"/>
</dbReference>
<proteinExistence type="predicted"/>
<evidence type="ECO:0000256" key="1">
    <source>
        <dbReference type="SAM" id="SignalP"/>
    </source>
</evidence>
<gene>
    <name evidence="3" type="ORF">GGR21_002196</name>
</gene>
<keyword evidence="1" id="KW-0732">Signal</keyword>
<dbReference type="SMART" id="SM01324">
    <property type="entry name" value="YARHG"/>
    <property type="match status" value="1"/>
</dbReference>
<feature type="domain" description="YARHG" evidence="2">
    <location>
        <begin position="301"/>
        <end position="379"/>
    </location>
</feature>
<organism evidence="3 4">
    <name type="scientific">Dysgonomonas hofstadii</name>
    <dbReference type="NCBI Taxonomy" id="637886"/>
    <lineage>
        <taxon>Bacteria</taxon>
        <taxon>Pseudomonadati</taxon>
        <taxon>Bacteroidota</taxon>
        <taxon>Bacteroidia</taxon>
        <taxon>Bacteroidales</taxon>
        <taxon>Dysgonomonadaceae</taxon>
        <taxon>Dysgonomonas</taxon>
    </lineage>
</organism>
<dbReference type="Pfam" id="PF13308">
    <property type="entry name" value="YARHG"/>
    <property type="match status" value="1"/>
</dbReference>
<feature type="chain" id="PRO_5032987019" description="YARHG domain-containing protein" evidence="1">
    <location>
        <begin position="22"/>
        <end position="379"/>
    </location>
</feature>
<dbReference type="Gene3D" id="2.60.40.3680">
    <property type="match status" value="1"/>
</dbReference>
<dbReference type="InterPro" id="IPR025582">
    <property type="entry name" value="YARHG_dom"/>
</dbReference>
<dbReference type="Gene3D" id="1.20.58.1690">
    <property type="match status" value="1"/>
</dbReference>
<feature type="signal peptide" evidence="1">
    <location>
        <begin position="1"/>
        <end position="21"/>
    </location>
</feature>
<accession>A0A840CRQ7</accession>
<protein>
    <recommendedName>
        <fullName evidence="2">YARHG domain-containing protein</fullName>
    </recommendedName>
</protein>
<keyword evidence="4" id="KW-1185">Reference proteome</keyword>
<dbReference type="InterPro" id="IPR038434">
    <property type="entry name" value="YARHG_sf"/>
</dbReference>
<evidence type="ECO:0000313" key="4">
    <source>
        <dbReference type="Proteomes" id="UP000555103"/>
    </source>
</evidence>
<evidence type="ECO:0000313" key="3">
    <source>
        <dbReference type="EMBL" id="MBB4036294.1"/>
    </source>
</evidence>
<dbReference type="AlphaFoldDB" id="A0A840CRQ7"/>
<comment type="caution">
    <text evidence="3">The sequence shown here is derived from an EMBL/GenBank/DDBJ whole genome shotgun (WGS) entry which is preliminary data.</text>
</comment>